<evidence type="ECO:0000259" key="1">
    <source>
        <dbReference type="Pfam" id="PF01738"/>
    </source>
</evidence>
<dbReference type="InterPro" id="IPR002925">
    <property type="entry name" value="Dienelactn_hydro"/>
</dbReference>
<keyword evidence="2" id="KW-0378">Hydrolase</keyword>
<dbReference type="InterPro" id="IPR029058">
    <property type="entry name" value="AB_hydrolase_fold"/>
</dbReference>
<evidence type="ECO:0000313" key="3">
    <source>
        <dbReference type="Proteomes" id="UP000561326"/>
    </source>
</evidence>
<organism evidence="2 3">
    <name type="scientific">Aneurinibacillus aneurinilyticus</name>
    <name type="common">Bacillus aneurinolyticus</name>
    <dbReference type="NCBI Taxonomy" id="1391"/>
    <lineage>
        <taxon>Bacteria</taxon>
        <taxon>Bacillati</taxon>
        <taxon>Bacillota</taxon>
        <taxon>Bacilli</taxon>
        <taxon>Bacillales</taxon>
        <taxon>Paenibacillaceae</taxon>
        <taxon>Aneurinibacillus group</taxon>
        <taxon>Aneurinibacillus</taxon>
    </lineage>
</organism>
<dbReference type="Pfam" id="PF01738">
    <property type="entry name" value="DLH"/>
    <property type="match status" value="1"/>
</dbReference>
<accession>A0A848CYZ5</accession>
<dbReference type="Proteomes" id="UP000561326">
    <property type="component" value="Unassembled WGS sequence"/>
</dbReference>
<sequence>MEKQDVAIVLIHEIYGVNEHMKYMTKRLSKLGIDIICPNLLHRETPYKYTEEATAYQNFVQNIGFESGTQQVNQVIAGLKQRYPRVGVVGFSIGATIAWLCSENKMCDFVVGCYGSRIRNHTDIEPMGPTLLLFPNGEKGFDVHTLIQRLKEKEYKNLKIKSFYGGHGFIDSFSPNYHEVYANKALQCIDEFLQNHLSYNF</sequence>
<name>A0A848CYZ5_ANEAE</name>
<dbReference type="GO" id="GO:0016787">
    <property type="term" value="F:hydrolase activity"/>
    <property type="evidence" value="ECO:0007669"/>
    <property type="project" value="UniProtKB-KW"/>
</dbReference>
<dbReference type="SUPFAM" id="SSF53474">
    <property type="entry name" value="alpha/beta-Hydrolases"/>
    <property type="match status" value="1"/>
</dbReference>
<protein>
    <submittedName>
        <fullName evidence="2">Dienelactone hydrolase family protein</fullName>
    </submittedName>
</protein>
<dbReference type="InterPro" id="IPR051049">
    <property type="entry name" value="Dienelactone_hydrolase-like"/>
</dbReference>
<dbReference type="RefSeq" id="WP_168976126.1">
    <property type="nucleotide sequence ID" value="NZ_JABAGO010000044.1"/>
</dbReference>
<dbReference type="Gene3D" id="3.40.50.1820">
    <property type="entry name" value="alpha/beta hydrolase"/>
    <property type="match status" value="1"/>
</dbReference>
<gene>
    <name evidence="2" type="ORF">HF838_19160</name>
</gene>
<dbReference type="PANTHER" id="PTHR46623">
    <property type="entry name" value="CARBOXYMETHYLENEBUTENOLIDASE-RELATED"/>
    <property type="match status" value="1"/>
</dbReference>
<feature type="domain" description="Dienelactone hydrolase" evidence="1">
    <location>
        <begin position="5"/>
        <end position="196"/>
    </location>
</feature>
<dbReference type="PANTHER" id="PTHR46623:SF6">
    <property type="entry name" value="ALPHA_BETA-HYDROLASES SUPERFAMILY PROTEIN"/>
    <property type="match status" value="1"/>
</dbReference>
<comment type="caution">
    <text evidence="2">The sequence shown here is derived from an EMBL/GenBank/DDBJ whole genome shotgun (WGS) entry which is preliminary data.</text>
</comment>
<proteinExistence type="predicted"/>
<dbReference type="EMBL" id="JABAGO010000044">
    <property type="protein sequence ID" value="NMF00349.1"/>
    <property type="molecule type" value="Genomic_DNA"/>
</dbReference>
<reference evidence="2 3" key="1">
    <citation type="submission" date="2020-04" db="EMBL/GenBank/DDBJ databases">
        <authorList>
            <person name="Hitch T.C.A."/>
            <person name="Wylensek D."/>
            <person name="Clavel T."/>
        </authorList>
    </citation>
    <scope>NUCLEOTIDE SEQUENCE [LARGE SCALE GENOMIC DNA]</scope>
    <source>
        <strain evidence="2 3">WB01_D5_05</strain>
    </source>
</reference>
<dbReference type="AlphaFoldDB" id="A0A848CYZ5"/>
<evidence type="ECO:0000313" key="2">
    <source>
        <dbReference type="EMBL" id="NMF00349.1"/>
    </source>
</evidence>